<dbReference type="AlphaFoldDB" id="A0A1B6H3Z5"/>
<feature type="compositionally biased region" description="Basic and acidic residues" evidence="1">
    <location>
        <begin position="1"/>
        <end position="14"/>
    </location>
</feature>
<feature type="region of interest" description="Disordered" evidence="1">
    <location>
        <begin position="1"/>
        <end position="20"/>
    </location>
</feature>
<dbReference type="EMBL" id="GECZ01000360">
    <property type="protein sequence ID" value="JAS69409.1"/>
    <property type="molecule type" value="Transcribed_RNA"/>
</dbReference>
<dbReference type="PANTHER" id="PTHR47163:SF2">
    <property type="entry name" value="SI:DKEY-17M8.2"/>
    <property type="match status" value="1"/>
</dbReference>
<protein>
    <submittedName>
        <fullName evidence="2">Uncharacterized protein</fullName>
    </submittedName>
</protein>
<gene>
    <name evidence="2" type="ORF">g.14102</name>
</gene>
<reference evidence="2" key="1">
    <citation type="submission" date="2015-11" db="EMBL/GenBank/DDBJ databases">
        <title>De novo transcriptome assembly of four potential Pierce s Disease insect vectors from Arizona vineyards.</title>
        <authorList>
            <person name="Tassone E.E."/>
        </authorList>
    </citation>
    <scope>NUCLEOTIDE SEQUENCE</scope>
</reference>
<dbReference type="InterPro" id="IPR053164">
    <property type="entry name" value="IS1016-like_transposase"/>
</dbReference>
<evidence type="ECO:0000313" key="2">
    <source>
        <dbReference type="EMBL" id="JAS69409.1"/>
    </source>
</evidence>
<sequence length="334" mass="38854">MWSIRKDNTDKREETDDEDEIVDNSKPFTLQDVYKNLNKPRLEVLQWFQELGLIAREFFCNAPNCSSSMTLAPSTCIDGYQWVCSNRSKKHSFKRSVRKGTWFEGSRLAMEEIILMIYFWVHEFMQSQVRQELNITNSESVVAYFNYCREVAVDVMVKSSQKVGGYGLVVEVIVSKFNRRKPVKGKKSEEQWVYCGVELGKNTSKCFMEPVDIHYTTTFIEVIKKNVMPGTTIYCECLNVYQEFDLQGLQDLCSEHSVALTDNLTNINTINQPVEGLWSLLKPTLPPYNRQRDKAMFTGYLGEYLYRKMIRDSSDKFLRFVNDIATLYEPSTTD</sequence>
<name>A0A1B6H3Z5_9HEMI</name>
<evidence type="ECO:0000256" key="1">
    <source>
        <dbReference type="SAM" id="MobiDB-lite"/>
    </source>
</evidence>
<proteinExistence type="predicted"/>
<accession>A0A1B6H3Z5</accession>
<organism evidence="2">
    <name type="scientific">Cuerna arida</name>
    <dbReference type="NCBI Taxonomy" id="1464854"/>
    <lineage>
        <taxon>Eukaryota</taxon>
        <taxon>Metazoa</taxon>
        <taxon>Ecdysozoa</taxon>
        <taxon>Arthropoda</taxon>
        <taxon>Hexapoda</taxon>
        <taxon>Insecta</taxon>
        <taxon>Pterygota</taxon>
        <taxon>Neoptera</taxon>
        <taxon>Paraneoptera</taxon>
        <taxon>Hemiptera</taxon>
        <taxon>Auchenorrhyncha</taxon>
        <taxon>Membracoidea</taxon>
        <taxon>Cicadellidae</taxon>
        <taxon>Cicadellinae</taxon>
        <taxon>Proconiini</taxon>
        <taxon>Cuerna</taxon>
    </lineage>
</organism>
<dbReference type="PANTHER" id="PTHR47163">
    <property type="entry name" value="DDE_TNP_IS1595 DOMAIN-CONTAINING PROTEIN"/>
    <property type="match status" value="1"/>
</dbReference>